<evidence type="ECO:0000256" key="1">
    <source>
        <dbReference type="ARBA" id="ARBA00001946"/>
    </source>
</evidence>
<keyword evidence="6" id="KW-0460">Magnesium</keyword>
<evidence type="ECO:0000256" key="5">
    <source>
        <dbReference type="ARBA" id="ARBA00022801"/>
    </source>
</evidence>
<protein>
    <recommendedName>
        <fullName evidence="3">inorganic diphosphatase</fullName>
        <ecNumber evidence="3">3.6.1.1</ecNumber>
    </recommendedName>
</protein>
<feature type="compositionally biased region" description="Low complexity" evidence="8">
    <location>
        <begin position="121"/>
        <end position="163"/>
    </location>
</feature>
<reference evidence="10" key="1">
    <citation type="journal article" date="2020" name="bioRxiv">
        <title>Comparative genomics of Chlamydomonas.</title>
        <authorList>
            <person name="Craig R.J."/>
            <person name="Hasan A.R."/>
            <person name="Ness R.W."/>
            <person name="Keightley P.D."/>
        </authorList>
    </citation>
    <scope>NUCLEOTIDE SEQUENCE</scope>
    <source>
        <strain evidence="10">CCAP 11/70</strain>
    </source>
</reference>
<dbReference type="GO" id="GO:0006796">
    <property type="term" value="P:phosphate-containing compound metabolic process"/>
    <property type="evidence" value="ECO:0007669"/>
    <property type="project" value="InterPro"/>
</dbReference>
<feature type="region of interest" description="Disordered" evidence="8">
    <location>
        <begin position="17"/>
        <end position="38"/>
    </location>
</feature>
<evidence type="ECO:0000256" key="7">
    <source>
        <dbReference type="ARBA" id="ARBA00047820"/>
    </source>
</evidence>
<sequence>MRHSSRARARHRVEACGGCAGSGPSAPHAAGRGGSSGHALRRRTARVCAATLTLAMAAALVATSGGDGLGLLVPAEAAAPAPAPADAQQALLAAAAAAAAAAAGSTPAPGQAVASVGSAAPANASAPAGAPAANSTLPTAPSAAPSAAAAASSPAAAAASEPAAPHKRRQHRAPRLLPSAALLAPANGTEFEVYPGCVSAPRGQAGQTDFLVYCVRPDGSNVSYWHHVPLNMTRGPDGSVEFWAAVEIPRGTNAKIETQTWMPYTPMAQSLLSGSYNRTGIKTSDLRYYKVGASLVNYGSIVQTWEASDAPDELTGLPADNDPLDFVEIGAAPVPVGAVVRVRLLGAMTLIDQGETDWKLVTVNTRDPGGASWSDIGDVPAALRQHVFEFFRTYKVAEGKSLNRFWVAGRNATTSAAEDWQEAFVGRDTAAQVLEAKYADWQRLVAGGCTTDRCAPMLAAARASGDAPAPGAAAAVRAQAPTAAAAPRVAAAAVKLKRLQ</sequence>
<dbReference type="Pfam" id="PF00719">
    <property type="entry name" value="Pyrophosphatase"/>
    <property type="match status" value="1"/>
</dbReference>
<dbReference type="InterPro" id="IPR036649">
    <property type="entry name" value="Pyrophosphatase_sf"/>
</dbReference>
<accession>A0A835YBE6</accession>
<evidence type="ECO:0000256" key="8">
    <source>
        <dbReference type="SAM" id="MobiDB-lite"/>
    </source>
</evidence>
<keyword evidence="4" id="KW-0479">Metal-binding</keyword>
<dbReference type="Proteomes" id="UP000612055">
    <property type="component" value="Unassembled WGS sequence"/>
</dbReference>
<comment type="similarity">
    <text evidence="2">Belongs to the PPase family.</text>
</comment>
<dbReference type="OrthoDB" id="537538at2759"/>
<evidence type="ECO:0000313" key="11">
    <source>
        <dbReference type="Proteomes" id="UP000612055"/>
    </source>
</evidence>
<evidence type="ECO:0000256" key="4">
    <source>
        <dbReference type="ARBA" id="ARBA00022723"/>
    </source>
</evidence>
<evidence type="ECO:0000313" key="10">
    <source>
        <dbReference type="EMBL" id="KAG2499578.1"/>
    </source>
</evidence>
<dbReference type="GO" id="GO:0005737">
    <property type="term" value="C:cytoplasm"/>
    <property type="evidence" value="ECO:0007669"/>
    <property type="project" value="InterPro"/>
</dbReference>
<feature type="transmembrane region" description="Helical" evidence="9">
    <location>
        <begin position="47"/>
        <end position="66"/>
    </location>
</feature>
<comment type="catalytic activity">
    <reaction evidence="7">
        <text>diphosphate + H2O = 2 phosphate + H(+)</text>
        <dbReference type="Rhea" id="RHEA:24576"/>
        <dbReference type="ChEBI" id="CHEBI:15377"/>
        <dbReference type="ChEBI" id="CHEBI:15378"/>
        <dbReference type="ChEBI" id="CHEBI:33019"/>
        <dbReference type="ChEBI" id="CHEBI:43474"/>
        <dbReference type="EC" id="3.6.1.1"/>
    </reaction>
</comment>
<comment type="caution">
    <text evidence="10">The sequence shown here is derived from an EMBL/GenBank/DDBJ whole genome shotgun (WGS) entry which is preliminary data.</text>
</comment>
<dbReference type="EMBL" id="JAEHOE010000006">
    <property type="protein sequence ID" value="KAG2499578.1"/>
    <property type="molecule type" value="Genomic_DNA"/>
</dbReference>
<dbReference type="GO" id="GO:0000287">
    <property type="term" value="F:magnesium ion binding"/>
    <property type="evidence" value="ECO:0007669"/>
    <property type="project" value="InterPro"/>
</dbReference>
<proteinExistence type="inferred from homology"/>
<keyword evidence="11" id="KW-1185">Reference proteome</keyword>
<evidence type="ECO:0000256" key="9">
    <source>
        <dbReference type="SAM" id="Phobius"/>
    </source>
</evidence>
<feature type="region of interest" description="Disordered" evidence="8">
    <location>
        <begin position="121"/>
        <end position="172"/>
    </location>
</feature>
<organism evidence="10 11">
    <name type="scientific">Edaphochlamys debaryana</name>
    <dbReference type="NCBI Taxonomy" id="47281"/>
    <lineage>
        <taxon>Eukaryota</taxon>
        <taxon>Viridiplantae</taxon>
        <taxon>Chlorophyta</taxon>
        <taxon>core chlorophytes</taxon>
        <taxon>Chlorophyceae</taxon>
        <taxon>CS clade</taxon>
        <taxon>Chlamydomonadales</taxon>
        <taxon>Chlamydomonadales incertae sedis</taxon>
        <taxon>Edaphochlamys</taxon>
    </lineage>
</organism>
<name>A0A835YBE6_9CHLO</name>
<dbReference type="Gene3D" id="3.90.80.10">
    <property type="entry name" value="Inorganic pyrophosphatase"/>
    <property type="match status" value="1"/>
</dbReference>
<dbReference type="InterPro" id="IPR008162">
    <property type="entry name" value="Pyrophosphatase"/>
</dbReference>
<evidence type="ECO:0000256" key="3">
    <source>
        <dbReference type="ARBA" id="ARBA00012146"/>
    </source>
</evidence>
<keyword evidence="9" id="KW-1133">Transmembrane helix</keyword>
<gene>
    <name evidence="10" type="ORF">HYH03_002521</name>
</gene>
<dbReference type="AlphaFoldDB" id="A0A835YBE6"/>
<keyword evidence="9" id="KW-0472">Membrane</keyword>
<keyword evidence="9" id="KW-0812">Transmembrane</keyword>
<keyword evidence="5" id="KW-0378">Hydrolase</keyword>
<dbReference type="GO" id="GO:0004427">
    <property type="term" value="F:inorganic diphosphate phosphatase activity"/>
    <property type="evidence" value="ECO:0007669"/>
    <property type="project" value="UniProtKB-EC"/>
</dbReference>
<dbReference type="PANTHER" id="PTHR10286">
    <property type="entry name" value="INORGANIC PYROPHOSPHATASE"/>
    <property type="match status" value="1"/>
</dbReference>
<evidence type="ECO:0000256" key="6">
    <source>
        <dbReference type="ARBA" id="ARBA00022842"/>
    </source>
</evidence>
<dbReference type="SUPFAM" id="SSF50324">
    <property type="entry name" value="Inorganic pyrophosphatase"/>
    <property type="match status" value="1"/>
</dbReference>
<comment type="cofactor">
    <cofactor evidence="1">
        <name>Mg(2+)</name>
        <dbReference type="ChEBI" id="CHEBI:18420"/>
    </cofactor>
</comment>
<evidence type="ECO:0000256" key="2">
    <source>
        <dbReference type="ARBA" id="ARBA00006220"/>
    </source>
</evidence>
<dbReference type="EC" id="3.6.1.1" evidence="3"/>